<feature type="compositionally biased region" description="Basic and acidic residues" evidence="1">
    <location>
        <begin position="102"/>
        <end position="113"/>
    </location>
</feature>
<dbReference type="AlphaFoldDB" id="A0A448Z7F7"/>
<proteinExistence type="predicted"/>
<feature type="region of interest" description="Disordered" evidence="1">
    <location>
        <begin position="1"/>
        <end position="21"/>
    </location>
</feature>
<sequence length="439" mass="50317">MRSRNDEDDENDGSKINQRDLRIKVRHIARVRSVKEFPSEHRKDGSNSTQNTYFVIKMKQSADQQGNKFKFLAQSLAERDTIVLAIKSLLHDQGKNSHASRNSRDQNAESKIRSEDVNVNAFKALNISEQSKEEIRDQESAYSDEFFDSRDEVCHDREDDSERDTLDRFDPYSMDKKSFTRGKSRDDLYDTQNHRTVRNSSCRISTKKDHTDKHRRHSVATNGRYGNHRSYSLSRSHSRSRSQSRSRSPRTLERRRTTDRHGNKDVTFYDSLVIVEDEDMVTLAANCTSKATGMANLAAGCSQQTSGPWCTDDVCSATLKDFTDSMTGIFELKHNYNMNEMNGTNEGQRAVAEEYLSGFLSNNSNMGELLSVRDLWKVAAFNKHATGKELKRLHNRARNAEVPLTMRPEKEIQRMTAAVCSMIATLKMLDIVTKKEDLE</sequence>
<feature type="region of interest" description="Disordered" evidence="1">
    <location>
        <begin position="92"/>
        <end position="113"/>
    </location>
</feature>
<feature type="compositionally biased region" description="Basic residues" evidence="1">
    <location>
        <begin position="236"/>
        <end position="248"/>
    </location>
</feature>
<reference evidence="2 3" key="1">
    <citation type="submission" date="2019-01" db="EMBL/GenBank/DDBJ databases">
        <authorList>
            <person name="Ferrante I. M."/>
        </authorList>
    </citation>
    <scope>NUCLEOTIDE SEQUENCE [LARGE SCALE GENOMIC DNA]</scope>
    <source>
        <strain evidence="2 3">B856</strain>
    </source>
</reference>
<feature type="compositionally biased region" description="Basic and acidic residues" evidence="1">
    <location>
        <begin position="153"/>
        <end position="188"/>
    </location>
</feature>
<evidence type="ECO:0000313" key="2">
    <source>
        <dbReference type="EMBL" id="VEU37956.1"/>
    </source>
</evidence>
<accession>A0A448Z7F7</accession>
<evidence type="ECO:0000256" key="1">
    <source>
        <dbReference type="SAM" id="MobiDB-lite"/>
    </source>
</evidence>
<keyword evidence="3" id="KW-1185">Reference proteome</keyword>
<feature type="compositionally biased region" description="Basic and acidic residues" evidence="1">
    <location>
        <begin position="250"/>
        <end position="259"/>
    </location>
</feature>
<evidence type="ECO:0000313" key="3">
    <source>
        <dbReference type="Proteomes" id="UP000291116"/>
    </source>
</evidence>
<organism evidence="2 3">
    <name type="scientific">Pseudo-nitzschia multistriata</name>
    <dbReference type="NCBI Taxonomy" id="183589"/>
    <lineage>
        <taxon>Eukaryota</taxon>
        <taxon>Sar</taxon>
        <taxon>Stramenopiles</taxon>
        <taxon>Ochrophyta</taxon>
        <taxon>Bacillariophyta</taxon>
        <taxon>Bacillariophyceae</taxon>
        <taxon>Bacillariophycidae</taxon>
        <taxon>Bacillariales</taxon>
        <taxon>Bacillariaceae</taxon>
        <taxon>Pseudo-nitzschia</taxon>
    </lineage>
</organism>
<dbReference type="OrthoDB" id="48992at2759"/>
<dbReference type="Proteomes" id="UP000291116">
    <property type="component" value="Unassembled WGS sequence"/>
</dbReference>
<dbReference type="EMBL" id="CAACVS010000148">
    <property type="protein sequence ID" value="VEU37956.1"/>
    <property type="molecule type" value="Genomic_DNA"/>
</dbReference>
<name>A0A448Z7F7_9STRA</name>
<protein>
    <submittedName>
        <fullName evidence="2">Uncharacterized protein</fullName>
    </submittedName>
</protein>
<gene>
    <name evidence="2" type="ORF">PSNMU_V1.4_AUG-EV-PASAV3_0047910</name>
</gene>
<feature type="compositionally biased region" description="Acidic residues" evidence="1">
    <location>
        <begin position="1"/>
        <end position="11"/>
    </location>
</feature>
<feature type="region of interest" description="Disordered" evidence="1">
    <location>
        <begin position="153"/>
        <end position="259"/>
    </location>
</feature>